<name>A0A0M4CCD1_9CORY</name>
<dbReference type="PANTHER" id="PTHR12526">
    <property type="entry name" value="GLYCOSYLTRANSFERASE"/>
    <property type="match status" value="1"/>
</dbReference>
<dbReference type="RefSeq" id="WP_053544021.1">
    <property type="nucleotide sequence ID" value="NZ_CP009220.1"/>
</dbReference>
<dbReference type="CDD" id="cd03801">
    <property type="entry name" value="GT4_PimA-like"/>
    <property type="match status" value="1"/>
</dbReference>
<feature type="domain" description="Glycosyl transferase family 1" evidence="2">
    <location>
        <begin position="226"/>
        <end position="393"/>
    </location>
</feature>
<protein>
    <recommendedName>
        <fullName evidence="2">Glycosyl transferase family 1 domain-containing protein</fullName>
    </recommendedName>
</protein>
<sequence length="418" mass="46769">MKILWVTNVAPASSSSREGTSPSPLAGWITSIAHLLEKEESWTPIVAYPVAKLDKPLDFSQALRDGHILFNPKMVDTPAFLAQWQDMLRTLQFEAVHLFGTELPHSLVVANATKELGLPLIVNIQGLVSVIGDHITAGLQDVKWHQMTLRSLLKGDSVKGLQRTYRSRGDREKAALRLADYVIGRTEWDEACARQLAPQASYIKLNETLREVFYEGDWDPDECKPFSIVMSQAKNPLKGLHFAVEMLSLVREEFPTATLTIAGRPPYYSNVLKQRLLGTQYGTYVRNLVKKSGLSEALYFSGVKSDIDIKKLFLSSNVFLSASSIENESNSLSEAKSLAMPCVASYVGGVASRIVHHETGYFYQHDAPYMAAYFIKSIFRDPYKSQKLGKLAQQSTRSSLSPEKNLEELLSIYRKVVF</sequence>
<evidence type="ECO:0000313" key="4">
    <source>
        <dbReference type="Proteomes" id="UP000068067"/>
    </source>
</evidence>
<keyword evidence="4" id="KW-1185">Reference proteome</keyword>
<dbReference type="GO" id="GO:0016757">
    <property type="term" value="F:glycosyltransferase activity"/>
    <property type="evidence" value="ECO:0007669"/>
    <property type="project" value="InterPro"/>
</dbReference>
<reference evidence="3 4" key="1">
    <citation type="submission" date="2014-08" db="EMBL/GenBank/DDBJ databases">
        <title>Complete genome sequence of Corynebacterium deserti GIMN1.010 (=DSM 45689), isolated from desert sand in western China.</title>
        <authorList>
            <person name="Ruckert C."/>
            <person name="Albersmeier A."/>
            <person name="Kalinowski J."/>
        </authorList>
    </citation>
    <scope>NUCLEOTIDE SEQUENCE [LARGE SCALE GENOMIC DNA]</scope>
    <source>
        <strain evidence="3 4">GIMN1.010</strain>
    </source>
</reference>
<dbReference type="SUPFAM" id="SSF53756">
    <property type="entry name" value="UDP-Glycosyltransferase/glycogen phosphorylase"/>
    <property type="match status" value="1"/>
</dbReference>
<dbReference type="Gene3D" id="3.40.50.2000">
    <property type="entry name" value="Glycogen Phosphorylase B"/>
    <property type="match status" value="2"/>
</dbReference>
<dbReference type="STRING" id="931089.CDES_02020"/>
<evidence type="ECO:0000256" key="1">
    <source>
        <dbReference type="ARBA" id="ARBA00022679"/>
    </source>
</evidence>
<keyword evidence="1" id="KW-0808">Transferase</keyword>
<evidence type="ECO:0000259" key="2">
    <source>
        <dbReference type="Pfam" id="PF00534"/>
    </source>
</evidence>
<dbReference type="AlphaFoldDB" id="A0A0M4CCD1"/>
<dbReference type="KEGG" id="cdx:CDES_02020"/>
<gene>
    <name evidence="3" type="ORF">CDES_02020</name>
</gene>
<evidence type="ECO:0000313" key="3">
    <source>
        <dbReference type="EMBL" id="ALC04866.1"/>
    </source>
</evidence>
<dbReference type="PANTHER" id="PTHR12526:SF636">
    <property type="entry name" value="BLL3647 PROTEIN"/>
    <property type="match status" value="1"/>
</dbReference>
<dbReference type="OrthoDB" id="9808602at2"/>
<dbReference type="Pfam" id="PF00534">
    <property type="entry name" value="Glycos_transf_1"/>
    <property type="match status" value="1"/>
</dbReference>
<dbReference type="Proteomes" id="UP000068067">
    <property type="component" value="Chromosome"/>
</dbReference>
<organism evidence="3 4">
    <name type="scientific">Corynebacterium deserti GIMN1.010</name>
    <dbReference type="NCBI Taxonomy" id="931089"/>
    <lineage>
        <taxon>Bacteria</taxon>
        <taxon>Bacillati</taxon>
        <taxon>Actinomycetota</taxon>
        <taxon>Actinomycetes</taxon>
        <taxon>Mycobacteriales</taxon>
        <taxon>Corynebacteriaceae</taxon>
        <taxon>Corynebacterium</taxon>
    </lineage>
</organism>
<dbReference type="PATRIC" id="fig|931089.4.peg.410"/>
<accession>A0A0M4CCD1</accession>
<dbReference type="InterPro" id="IPR001296">
    <property type="entry name" value="Glyco_trans_1"/>
</dbReference>
<proteinExistence type="predicted"/>
<dbReference type="EMBL" id="CP009220">
    <property type="protein sequence ID" value="ALC04866.1"/>
    <property type="molecule type" value="Genomic_DNA"/>
</dbReference>